<dbReference type="SUPFAM" id="SSF53474">
    <property type="entry name" value="alpha/beta-Hydrolases"/>
    <property type="match status" value="1"/>
</dbReference>
<feature type="domain" description="AB hydrolase-1" evidence="1">
    <location>
        <begin position="50"/>
        <end position="250"/>
    </location>
</feature>
<dbReference type="InterPro" id="IPR029058">
    <property type="entry name" value="AB_hydrolase_fold"/>
</dbReference>
<protein>
    <recommendedName>
        <fullName evidence="1">AB hydrolase-1 domain-containing protein</fullName>
    </recommendedName>
</protein>
<accession>A0A0G0H5N0</accession>
<dbReference type="Pfam" id="PF00561">
    <property type="entry name" value="Abhydrolase_1"/>
    <property type="match status" value="1"/>
</dbReference>
<sequence length="264" mass="29875">MKQNYKTILYELSQKRNSQKLIIILPRAAAKFEKHKELIVLLNQLGTVLFLESGYFGISKAGQNLEDLDMDHFRDSLHELVNKLGYKKVVLIGESVGAIHALNYASCYQDEVVSVVLSNPALYKRRWLSELLFVPILNLGIKTSPDTLLKVLGKLLKLLPKNGPKRLGDTFIGMIQAVGAISYLACLREIVDFNHKYENENFKSVLSKTFILKGKNDQVFDLLCNDKYCKSSLRYIEIPSAGHGIIDTNPHQVIRLLSREIIDA</sequence>
<proteinExistence type="predicted"/>
<gene>
    <name evidence="2" type="ORF">US50_C0070G0003</name>
</gene>
<name>A0A0G0H5N0_9BACT</name>
<dbReference type="Gene3D" id="3.40.50.1820">
    <property type="entry name" value="alpha/beta hydrolase"/>
    <property type="match status" value="1"/>
</dbReference>
<dbReference type="EMBL" id="LBTF01000070">
    <property type="protein sequence ID" value="KKQ33835.1"/>
    <property type="molecule type" value="Genomic_DNA"/>
</dbReference>
<reference evidence="2 3" key="1">
    <citation type="journal article" date="2015" name="Nature">
        <title>rRNA introns, odd ribosomes, and small enigmatic genomes across a large radiation of phyla.</title>
        <authorList>
            <person name="Brown C.T."/>
            <person name="Hug L.A."/>
            <person name="Thomas B.C."/>
            <person name="Sharon I."/>
            <person name="Castelle C.J."/>
            <person name="Singh A."/>
            <person name="Wilkins M.J."/>
            <person name="Williams K.H."/>
            <person name="Banfield J.F."/>
        </authorList>
    </citation>
    <scope>NUCLEOTIDE SEQUENCE [LARGE SCALE GENOMIC DNA]</scope>
</reference>
<evidence type="ECO:0000259" key="1">
    <source>
        <dbReference type="Pfam" id="PF00561"/>
    </source>
</evidence>
<comment type="caution">
    <text evidence="2">The sequence shown here is derived from an EMBL/GenBank/DDBJ whole genome shotgun (WGS) entry which is preliminary data.</text>
</comment>
<dbReference type="AlphaFoldDB" id="A0A0G0H5N0"/>
<organism evidence="2 3">
    <name type="scientific">Candidatus Nomurabacteria bacterium GW2011_GWB1_37_5</name>
    <dbReference type="NCBI Taxonomy" id="1618742"/>
    <lineage>
        <taxon>Bacteria</taxon>
        <taxon>Candidatus Nomuraibacteriota</taxon>
    </lineage>
</organism>
<evidence type="ECO:0000313" key="3">
    <source>
        <dbReference type="Proteomes" id="UP000033876"/>
    </source>
</evidence>
<evidence type="ECO:0000313" key="2">
    <source>
        <dbReference type="EMBL" id="KKQ33835.1"/>
    </source>
</evidence>
<dbReference type="InterPro" id="IPR000073">
    <property type="entry name" value="AB_hydrolase_1"/>
</dbReference>
<dbReference type="Proteomes" id="UP000033876">
    <property type="component" value="Unassembled WGS sequence"/>
</dbReference>